<organism evidence="3 4">
    <name type="scientific">Hypsizygus marmoreus</name>
    <name type="common">White beech mushroom</name>
    <name type="synonym">Agaricus marmoreus</name>
    <dbReference type="NCBI Taxonomy" id="39966"/>
    <lineage>
        <taxon>Eukaryota</taxon>
        <taxon>Fungi</taxon>
        <taxon>Dikarya</taxon>
        <taxon>Basidiomycota</taxon>
        <taxon>Agaricomycotina</taxon>
        <taxon>Agaricomycetes</taxon>
        <taxon>Agaricomycetidae</taxon>
        <taxon>Agaricales</taxon>
        <taxon>Tricholomatineae</taxon>
        <taxon>Lyophyllaceae</taxon>
        <taxon>Hypsizygus</taxon>
    </lineage>
</organism>
<dbReference type="OrthoDB" id="6431331at2759"/>
<proteinExistence type="predicted"/>
<evidence type="ECO:0000259" key="2">
    <source>
        <dbReference type="Pfam" id="PF12697"/>
    </source>
</evidence>
<dbReference type="PANTHER" id="PTHR37471:SF1">
    <property type="entry name" value="AB HYDROLASE-1 DOMAIN-CONTAINING PROTEIN"/>
    <property type="match status" value="1"/>
</dbReference>
<dbReference type="EMBL" id="LUEZ02000048">
    <property type="protein sequence ID" value="RDB22886.1"/>
    <property type="molecule type" value="Genomic_DNA"/>
</dbReference>
<dbReference type="AlphaFoldDB" id="A0A369JW07"/>
<sequence>MIGNTIPEYLFIRASITALRLIAPASIVYLGASAYYFSFLVSPWIGAFAIAEASFYLLVYLPRKRFLQAAPTYKPPPLTRSQRRKLFLKCCANLDIIREPDGVPYPAGWFLLPASQSQLRRHDLIDWLLWSLFSCSPEEAKPRKEEWKEELDEYVAKIEEQLGQKLNDGREDGVTSMRLTLDPVKMVHRPLLWYSIVCLVDTMTSLSLLHFGFKHYSTTQKWFQTFPPRPLLSFLSHKADISPDILLPYWYRPHKSSTKLPILFLHGIGIGMYPYLGFLRELIAQDPDVGILLVELLPISMHMTTHPIPPRPLLIKALNEILESLDISRVVLMAHSYGTFIAAYILRPPYTQDSDPESDTQVHLSLLRKLTNTVLVDPIPILLHLPPVAHNFLHRTPSGAAHWQLWYFASTDADVARTLGRAFFWEEGVLWKGEIRSYMRGEGEGSARSEGRNVAIVLAGDDQIVPSGSVRQYLTEEKEAVPRWLSKGWAWHLDGDDGSQIVDHLEEALNRKGGDLEVLFYPGLDHAMVFDSPKRREGILNILSRFVVELD</sequence>
<protein>
    <recommendedName>
        <fullName evidence="2">AB hydrolase-1 domain-containing protein</fullName>
    </recommendedName>
</protein>
<gene>
    <name evidence="3" type="ORF">Hypma_009773</name>
</gene>
<dbReference type="Pfam" id="PF12697">
    <property type="entry name" value="Abhydrolase_6"/>
    <property type="match status" value="1"/>
</dbReference>
<accession>A0A369JW07</accession>
<keyword evidence="1" id="KW-0812">Transmembrane</keyword>
<dbReference type="Gene3D" id="3.40.50.1820">
    <property type="entry name" value="alpha/beta hydrolase"/>
    <property type="match status" value="1"/>
</dbReference>
<keyword evidence="1" id="KW-1133">Transmembrane helix</keyword>
<dbReference type="InterPro" id="IPR029058">
    <property type="entry name" value="AB_hydrolase_fold"/>
</dbReference>
<evidence type="ECO:0000256" key="1">
    <source>
        <dbReference type="SAM" id="Phobius"/>
    </source>
</evidence>
<feature type="transmembrane region" description="Helical" evidence="1">
    <location>
        <begin position="44"/>
        <end position="61"/>
    </location>
</feature>
<reference evidence="3" key="1">
    <citation type="submission" date="2018-04" db="EMBL/GenBank/DDBJ databases">
        <title>Whole genome sequencing of Hypsizygus marmoreus.</title>
        <authorList>
            <person name="Choi I.-G."/>
            <person name="Min B."/>
            <person name="Kim J.-G."/>
            <person name="Kim S."/>
            <person name="Oh Y.-L."/>
            <person name="Kong W.-S."/>
            <person name="Park H."/>
            <person name="Jeong J."/>
            <person name="Song E.-S."/>
        </authorList>
    </citation>
    <scope>NUCLEOTIDE SEQUENCE [LARGE SCALE GENOMIC DNA]</scope>
    <source>
        <strain evidence="3">51987-8</strain>
    </source>
</reference>
<dbReference type="STRING" id="39966.A0A369JW07"/>
<feature type="transmembrane region" description="Helical" evidence="1">
    <location>
        <begin position="260"/>
        <end position="278"/>
    </location>
</feature>
<dbReference type="PANTHER" id="PTHR37471">
    <property type="entry name" value="UNNAMED PRODUCT"/>
    <property type="match status" value="1"/>
</dbReference>
<feature type="transmembrane region" description="Helical" evidence="1">
    <location>
        <begin position="21"/>
        <end position="38"/>
    </location>
</feature>
<evidence type="ECO:0000313" key="4">
    <source>
        <dbReference type="Proteomes" id="UP000076154"/>
    </source>
</evidence>
<keyword evidence="4" id="KW-1185">Reference proteome</keyword>
<dbReference type="InParanoid" id="A0A369JW07"/>
<name>A0A369JW07_HYPMA</name>
<evidence type="ECO:0000313" key="3">
    <source>
        <dbReference type="EMBL" id="RDB22886.1"/>
    </source>
</evidence>
<feature type="transmembrane region" description="Helical" evidence="1">
    <location>
        <begin position="191"/>
        <end position="213"/>
    </location>
</feature>
<dbReference type="InterPro" id="IPR000073">
    <property type="entry name" value="AB_hydrolase_1"/>
</dbReference>
<feature type="domain" description="AB hydrolase-1" evidence="2">
    <location>
        <begin position="262"/>
        <end position="534"/>
    </location>
</feature>
<keyword evidence="1" id="KW-0472">Membrane</keyword>
<comment type="caution">
    <text evidence="3">The sequence shown here is derived from an EMBL/GenBank/DDBJ whole genome shotgun (WGS) entry which is preliminary data.</text>
</comment>
<dbReference type="Proteomes" id="UP000076154">
    <property type="component" value="Unassembled WGS sequence"/>
</dbReference>
<dbReference type="SUPFAM" id="SSF53474">
    <property type="entry name" value="alpha/beta-Hydrolases"/>
    <property type="match status" value="1"/>
</dbReference>